<dbReference type="SUPFAM" id="SSF88713">
    <property type="entry name" value="Glycoside hydrolase/deacetylase"/>
    <property type="match status" value="1"/>
</dbReference>
<accession>A0A4Q4KLR8</accession>
<dbReference type="Pfam" id="PF01522">
    <property type="entry name" value="Polysacc_deac_1"/>
    <property type="match status" value="1"/>
</dbReference>
<dbReference type="InterPro" id="IPR011330">
    <property type="entry name" value="Glyco_hydro/deAcase_b/a-brl"/>
</dbReference>
<comment type="caution">
    <text evidence="3">The sequence shown here is derived from an EMBL/GenBank/DDBJ whole genome shotgun (WGS) entry which is preliminary data.</text>
</comment>
<gene>
    <name evidence="3" type="ORF">ERX46_08065</name>
</gene>
<proteinExistence type="predicted"/>
<organism evidence="3 4">
    <name type="scientific">Brumimicrobium glaciale</name>
    <dbReference type="NCBI Taxonomy" id="200475"/>
    <lineage>
        <taxon>Bacteria</taxon>
        <taxon>Pseudomonadati</taxon>
        <taxon>Bacteroidota</taxon>
        <taxon>Flavobacteriia</taxon>
        <taxon>Flavobacteriales</taxon>
        <taxon>Crocinitomicaceae</taxon>
        <taxon>Brumimicrobium</taxon>
    </lineage>
</organism>
<dbReference type="EMBL" id="SETE01000003">
    <property type="protein sequence ID" value="RYM33910.1"/>
    <property type="molecule type" value="Genomic_DNA"/>
</dbReference>
<dbReference type="Gene3D" id="3.20.20.370">
    <property type="entry name" value="Glycoside hydrolase/deacetylase"/>
    <property type="match status" value="1"/>
</dbReference>
<dbReference type="InterPro" id="IPR051398">
    <property type="entry name" value="Polysacch_Deacetylase"/>
</dbReference>
<dbReference type="GO" id="GO:0005975">
    <property type="term" value="P:carbohydrate metabolic process"/>
    <property type="evidence" value="ECO:0007669"/>
    <property type="project" value="InterPro"/>
</dbReference>
<dbReference type="CDD" id="cd10918">
    <property type="entry name" value="CE4_NodB_like_5s_6s"/>
    <property type="match status" value="1"/>
</dbReference>
<dbReference type="PANTHER" id="PTHR34216">
    <property type="match status" value="1"/>
</dbReference>
<dbReference type="AlphaFoldDB" id="A0A4Q4KLR8"/>
<dbReference type="InterPro" id="IPR002509">
    <property type="entry name" value="NODB_dom"/>
</dbReference>
<evidence type="ECO:0000256" key="1">
    <source>
        <dbReference type="ARBA" id="ARBA00022729"/>
    </source>
</evidence>
<name>A0A4Q4KLR8_9FLAO</name>
<dbReference type="OrthoDB" id="1446101at2"/>
<reference evidence="3 4" key="1">
    <citation type="submission" date="2019-02" db="EMBL/GenBank/DDBJ databases">
        <title>Genome sequence of the sea-ice species Brumimicrobium glaciale.</title>
        <authorList>
            <person name="Bowman J.P."/>
        </authorList>
    </citation>
    <scope>NUCLEOTIDE SEQUENCE [LARGE SCALE GENOMIC DNA]</scope>
    <source>
        <strain evidence="3 4">IC156</strain>
    </source>
</reference>
<sequence length="302" mass="35329">MSKVTILCLHKITDEHFPSWPGMSIKTFEKLLKFISKNYEICLPSDVKENVIKKQLILTFDDGFEDFYYNAFPLLKKHNIPAVLNVVVNCIKTDYQIWTQQLNDTLDAYAKESKGFEIQIGEDTFEYNINIENAEKLALEIFKKLLSLTTEKRELIVFKLEEEAPTKINRTKMMNTKQLKEVSDAGILIGSHSLSHPNLKIEDNQSEFLKQELSESKTQLEKILNKPVEVFAFPNGMYSELGLELAKEAGYKYLLLVDNDIAEFKHKKELKVLDRILIYSNNHYKNIFRINNFHNKIRRWLK</sequence>
<keyword evidence="4" id="KW-1185">Reference proteome</keyword>
<feature type="domain" description="NodB homology" evidence="2">
    <location>
        <begin position="54"/>
        <end position="302"/>
    </location>
</feature>
<dbReference type="PROSITE" id="PS51677">
    <property type="entry name" value="NODB"/>
    <property type="match status" value="1"/>
</dbReference>
<dbReference type="PANTHER" id="PTHR34216:SF7">
    <property type="entry name" value="POLY-BETA-1,6-N-ACETYL-D-GLUCOSAMINE N-DEACETYLASE"/>
    <property type="match status" value="1"/>
</dbReference>
<dbReference type="Proteomes" id="UP000293952">
    <property type="component" value="Unassembled WGS sequence"/>
</dbReference>
<evidence type="ECO:0000259" key="2">
    <source>
        <dbReference type="PROSITE" id="PS51677"/>
    </source>
</evidence>
<protein>
    <submittedName>
        <fullName evidence="3">Polysaccharide deacetylase family protein</fullName>
    </submittedName>
</protein>
<evidence type="ECO:0000313" key="4">
    <source>
        <dbReference type="Proteomes" id="UP000293952"/>
    </source>
</evidence>
<evidence type="ECO:0000313" key="3">
    <source>
        <dbReference type="EMBL" id="RYM33910.1"/>
    </source>
</evidence>
<keyword evidence="1" id="KW-0732">Signal</keyword>
<dbReference type="GO" id="GO:0016810">
    <property type="term" value="F:hydrolase activity, acting on carbon-nitrogen (but not peptide) bonds"/>
    <property type="evidence" value="ECO:0007669"/>
    <property type="project" value="InterPro"/>
</dbReference>